<reference evidence="2" key="1">
    <citation type="journal article" date="2021" name="Open Biol.">
        <title>Shared evolutionary footprints suggest mitochondrial oxidative damage underlies multiple complex I losses in fungi.</title>
        <authorList>
            <person name="Schikora-Tamarit M.A."/>
            <person name="Marcet-Houben M."/>
            <person name="Nosek J."/>
            <person name="Gabaldon T."/>
        </authorList>
    </citation>
    <scope>NUCLEOTIDE SEQUENCE</scope>
    <source>
        <strain evidence="2">NCAIM Y.01608</strain>
    </source>
</reference>
<sequence length="272" mass="29256">MWSERLRYGVRKEPQITTRTQSQVRSFPTQAILPLRHSLKNPELHDTTFSQFPRLADEGTLFSFSSSTKLRLIGVDLLWLTKLDFFRESGVFLASYLDPFCNEGSSFTLSAALALTNTTLSGIPPGVADGALRSNLRATGVLLLLESASRCSSCDLPVLSSRPRGAGGCKERGSKSSSSSNSGSESGSASRLVLTSSSGQSSLIKSLKEFSWSSAGSLVFNAGIECDCGLVATIGFRSGSFRDMAFGFSSWRISLSSSKVSGMGLTLQIRFR</sequence>
<protein>
    <submittedName>
        <fullName evidence="2">Uncharacterized protein</fullName>
    </submittedName>
</protein>
<reference evidence="2" key="2">
    <citation type="submission" date="2021-01" db="EMBL/GenBank/DDBJ databases">
        <authorList>
            <person name="Schikora-Tamarit M.A."/>
        </authorList>
    </citation>
    <scope>NUCLEOTIDE SEQUENCE</scope>
    <source>
        <strain evidence="2">NCAIM Y.01608</strain>
    </source>
</reference>
<dbReference type="EMBL" id="JAEUBD010001062">
    <property type="protein sequence ID" value="KAH3667626.1"/>
    <property type="molecule type" value="Genomic_DNA"/>
</dbReference>
<evidence type="ECO:0000313" key="3">
    <source>
        <dbReference type="Proteomes" id="UP000788993"/>
    </source>
</evidence>
<dbReference type="AlphaFoldDB" id="A0A9P8T756"/>
<dbReference type="Proteomes" id="UP000788993">
    <property type="component" value="Unassembled WGS sequence"/>
</dbReference>
<proteinExistence type="predicted"/>
<evidence type="ECO:0000256" key="1">
    <source>
        <dbReference type="SAM" id="MobiDB-lite"/>
    </source>
</evidence>
<name>A0A9P8T756_9ASCO</name>
<feature type="region of interest" description="Disordered" evidence="1">
    <location>
        <begin position="163"/>
        <end position="188"/>
    </location>
</feature>
<accession>A0A9P8T756</accession>
<organism evidence="2 3">
    <name type="scientific">Ogataea polymorpha</name>
    <dbReference type="NCBI Taxonomy" id="460523"/>
    <lineage>
        <taxon>Eukaryota</taxon>
        <taxon>Fungi</taxon>
        <taxon>Dikarya</taxon>
        <taxon>Ascomycota</taxon>
        <taxon>Saccharomycotina</taxon>
        <taxon>Pichiomycetes</taxon>
        <taxon>Pichiales</taxon>
        <taxon>Pichiaceae</taxon>
        <taxon>Ogataea</taxon>
    </lineage>
</organism>
<keyword evidence="3" id="KW-1185">Reference proteome</keyword>
<feature type="compositionally biased region" description="Low complexity" evidence="1">
    <location>
        <begin position="175"/>
        <end position="188"/>
    </location>
</feature>
<comment type="caution">
    <text evidence="2">The sequence shown here is derived from an EMBL/GenBank/DDBJ whole genome shotgun (WGS) entry which is preliminary data.</text>
</comment>
<evidence type="ECO:0000313" key="2">
    <source>
        <dbReference type="EMBL" id="KAH3667626.1"/>
    </source>
</evidence>
<gene>
    <name evidence="2" type="ORF">OGATHE_003149</name>
</gene>